<evidence type="ECO:0000313" key="1">
    <source>
        <dbReference type="EMBL" id="KAJ8682456.1"/>
    </source>
</evidence>
<name>A0ACC2PHF1_9HYME</name>
<organism evidence="1 2">
    <name type="scientific">Eretmocerus hayati</name>
    <dbReference type="NCBI Taxonomy" id="131215"/>
    <lineage>
        <taxon>Eukaryota</taxon>
        <taxon>Metazoa</taxon>
        <taxon>Ecdysozoa</taxon>
        <taxon>Arthropoda</taxon>
        <taxon>Hexapoda</taxon>
        <taxon>Insecta</taxon>
        <taxon>Pterygota</taxon>
        <taxon>Neoptera</taxon>
        <taxon>Endopterygota</taxon>
        <taxon>Hymenoptera</taxon>
        <taxon>Apocrita</taxon>
        <taxon>Proctotrupomorpha</taxon>
        <taxon>Chalcidoidea</taxon>
        <taxon>Aphelinidae</taxon>
        <taxon>Aphelininae</taxon>
        <taxon>Eretmocerus</taxon>
    </lineage>
</organism>
<gene>
    <name evidence="1" type="ORF">QAD02_018248</name>
</gene>
<sequence length="252" mass="28163">MNTQQLLFEMRYCAAFILVLIILVITETRGENHTPQCWNNETKAEEFAHIAIIKHDDCDHGPHHSRSYGAIISEDYVLTLNEIRGKCESHMVHIGCDASGKGGYQLNATLKTIGKNKELSLFKLEKPIEHGPLTQPIKIMSAGSKTGDSATRHTAMVREDSGILSGQVSTITEENCREMLKKHGEAHFLPKGWFCTEDLVDSCPTYTYSTLIIGGELAGLGNNFVKVPERKMISRYIDIAQYKSMIESSMKN</sequence>
<proteinExistence type="predicted"/>
<accession>A0ACC2PHF1</accession>
<evidence type="ECO:0000313" key="2">
    <source>
        <dbReference type="Proteomes" id="UP001239111"/>
    </source>
</evidence>
<dbReference type="EMBL" id="CM056741">
    <property type="protein sequence ID" value="KAJ8682456.1"/>
    <property type="molecule type" value="Genomic_DNA"/>
</dbReference>
<reference evidence="1" key="1">
    <citation type="submission" date="2023-04" db="EMBL/GenBank/DDBJ databases">
        <title>A chromosome-level genome assembly of the parasitoid wasp Eretmocerus hayati.</title>
        <authorList>
            <person name="Zhong Y."/>
            <person name="Liu S."/>
            <person name="Liu Y."/>
        </authorList>
    </citation>
    <scope>NUCLEOTIDE SEQUENCE</scope>
    <source>
        <strain evidence="1">ZJU_SS_LIU_2023</strain>
    </source>
</reference>
<keyword evidence="2" id="KW-1185">Reference proteome</keyword>
<protein>
    <submittedName>
        <fullName evidence="1">Uncharacterized protein</fullName>
    </submittedName>
</protein>
<dbReference type="Proteomes" id="UP001239111">
    <property type="component" value="Chromosome 1"/>
</dbReference>
<comment type="caution">
    <text evidence="1">The sequence shown here is derived from an EMBL/GenBank/DDBJ whole genome shotgun (WGS) entry which is preliminary data.</text>
</comment>